<feature type="non-terminal residue" evidence="1">
    <location>
        <position position="45"/>
    </location>
</feature>
<name>A0A2N3PMM8_9PROT</name>
<evidence type="ECO:0000313" key="1">
    <source>
        <dbReference type="EMBL" id="PKU21641.1"/>
    </source>
</evidence>
<reference evidence="2" key="1">
    <citation type="submission" date="2017-12" db="EMBL/GenBank/DDBJ databases">
        <title>Draft genome sequence of Telmatospirillum siberiense 26-4b1T, an acidotolerant peatland alphaproteobacterium potentially involved in sulfur cycling.</title>
        <authorList>
            <person name="Hausmann B."/>
            <person name="Pjevac P."/>
            <person name="Schreck K."/>
            <person name="Herbold C.W."/>
            <person name="Daims H."/>
            <person name="Wagner M."/>
            <person name="Pester M."/>
            <person name="Loy A."/>
        </authorList>
    </citation>
    <scope>NUCLEOTIDE SEQUENCE [LARGE SCALE GENOMIC DNA]</scope>
    <source>
        <strain evidence="2">26-4b1</strain>
    </source>
</reference>
<comment type="caution">
    <text evidence="1">The sequence shown here is derived from an EMBL/GenBank/DDBJ whole genome shotgun (WGS) entry which is preliminary data.</text>
</comment>
<protein>
    <submittedName>
        <fullName evidence="1">Biotin synthase</fullName>
    </submittedName>
</protein>
<keyword evidence="2" id="KW-1185">Reference proteome</keyword>
<evidence type="ECO:0000313" key="2">
    <source>
        <dbReference type="Proteomes" id="UP000233293"/>
    </source>
</evidence>
<organism evidence="1 2">
    <name type="scientific">Telmatospirillum siberiense</name>
    <dbReference type="NCBI Taxonomy" id="382514"/>
    <lineage>
        <taxon>Bacteria</taxon>
        <taxon>Pseudomonadati</taxon>
        <taxon>Pseudomonadota</taxon>
        <taxon>Alphaproteobacteria</taxon>
        <taxon>Rhodospirillales</taxon>
        <taxon>Rhodospirillaceae</taxon>
        <taxon>Telmatospirillum</taxon>
    </lineage>
</organism>
<sequence length="45" mass="5090">MQSPTPNSATAADGLRHDWSLEEIEALFALAFNDLLYRAMTVHRE</sequence>
<dbReference type="AlphaFoldDB" id="A0A2N3PMM8"/>
<accession>A0A2N3PMM8</accession>
<proteinExistence type="predicted"/>
<gene>
    <name evidence="1" type="ORF">CWS72_25875</name>
</gene>
<dbReference type="Proteomes" id="UP000233293">
    <property type="component" value="Unassembled WGS sequence"/>
</dbReference>
<dbReference type="EMBL" id="PIUM01000049">
    <property type="protein sequence ID" value="PKU21641.1"/>
    <property type="molecule type" value="Genomic_DNA"/>
</dbReference>